<proteinExistence type="inferred from homology"/>
<dbReference type="SUPFAM" id="SSF56266">
    <property type="entry name" value="DmpA/ArgJ-like"/>
    <property type="match status" value="1"/>
</dbReference>
<dbReference type="InterPro" id="IPR016117">
    <property type="entry name" value="ArgJ-like_dom_sf"/>
</dbReference>
<dbReference type="Proteomes" id="UP000249390">
    <property type="component" value="Unassembled WGS sequence"/>
</dbReference>
<keyword evidence="6" id="KW-0012">Acyltransferase</keyword>
<evidence type="ECO:0000256" key="2">
    <source>
        <dbReference type="ARBA" id="ARBA00022571"/>
    </source>
</evidence>
<evidence type="ECO:0000256" key="6">
    <source>
        <dbReference type="ARBA" id="ARBA00023315"/>
    </source>
</evidence>
<evidence type="ECO:0000256" key="3">
    <source>
        <dbReference type="ARBA" id="ARBA00022679"/>
    </source>
</evidence>
<reference evidence="7 8" key="1">
    <citation type="submission" date="2018-06" db="EMBL/GenBank/DDBJ databases">
        <title>The Genome of Cuscuta australis (Dodder) Provides Insight into the Evolution of Plant Parasitism.</title>
        <authorList>
            <person name="Liu H."/>
        </authorList>
    </citation>
    <scope>NUCLEOTIDE SEQUENCE [LARGE SCALE GENOMIC DNA]</scope>
    <source>
        <strain evidence="8">cv. Yunnan</strain>
        <tissue evidence="7">Vines</tissue>
    </source>
</reference>
<gene>
    <name evidence="7" type="ORF">DM860_015782</name>
</gene>
<keyword evidence="8" id="KW-1185">Reference proteome</keyword>
<dbReference type="EMBL" id="NQVE01000056">
    <property type="protein sequence ID" value="RAL50635.1"/>
    <property type="molecule type" value="Genomic_DNA"/>
</dbReference>
<evidence type="ECO:0000256" key="4">
    <source>
        <dbReference type="ARBA" id="ARBA00022813"/>
    </source>
</evidence>
<organism evidence="7 8">
    <name type="scientific">Cuscuta australis</name>
    <dbReference type="NCBI Taxonomy" id="267555"/>
    <lineage>
        <taxon>Eukaryota</taxon>
        <taxon>Viridiplantae</taxon>
        <taxon>Streptophyta</taxon>
        <taxon>Embryophyta</taxon>
        <taxon>Tracheophyta</taxon>
        <taxon>Spermatophyta</taxon>
        <taxon>Magnoliopsida</taxon>
        <taxon>eudicotyledons</taxon>
        <taxon>Gunneridae</taxon>
        <taxon>Pentapetalae</taxon>
        <taxon>asterids</taxon>
        <taxon>lamiids</taxon>
        <taxon>Solanales</taxon>
        <taxon>Convolvulaceae</taxon>
        <taxon>Cuscuteae</taxon>
        <taxon>Cuscuta</taxon>
        <taxon>Cuscuta subgen. Grammica</taxon>
        <taxon>Cuscuta sect. Cleistogrammica</taxon>
    </lineage>
</organism>
<dbReference type="GO" id="GO:0006592">
    <property type="term" value="P:ornithine biosynthetic process"/>
    <property type="evidence" value="ECO:0007669"/>
    <property type="project" value="TreeGrafter"/>
</dbReference>
<keyword evidence="3" id="KW-0808">Transferase</keyword>
<dbReference type="GO" id="GO:0006526">
    <property type="term" value="P:L-arginine biosynthetic process"/>
    <property type="evidence" value="ECO:0007669"/>
    <property type="project" value="UniProtKB-KW"/>
</dbReference>
<dbReference type="GO" id="GO:0004042">
    <property type="term" value="F:L-glutamate N-acetyltransferase activity"/>
    <property type="evidence" value="ECO:0007669"/>
    <property type="project" value="TreeGrafter"/>
</dbReference>
<evidence type="ECO:0000313" key="8">
    <source>
        <dbReference type="Proteomes" id="UP000249390"/>
    </source>
</evidence>
<sequence length="100" mass="11020">MCVREVMDCRDIGSPVGAEGPCQLLLQFQKRPPITFRKLRFSCLKGHGSRIAASNYMRKAGETHGTVEIHISIGDGPGRGVAWGCDLSYDYVKINAEYST</sequence>
<dbReference type="PANTHER" id="PTHR23100">
    <property type="entry name" value="ARGININE BIOSYNTHESIS BIFUNCTIONAL PROTEIN ARGJ"/>
    <property type="match status" value="1"/>
</dbReference>
<dbReference type="InterPro" id="IPR002813">
    <property type="entry name" value="Arg_biosynth_ArgJ"/>
</dbReference>
<keyword evidence="4" id="KW-0068">Autocatalytic cleavage</keyword>
<dbReference type="AlphaFoldDB" id="A0A328DY27"/>
<protein>
    <submittedName>
        <fullName evidence="7">Uncharacterized protein</fullName>
    </submittedName>
</protein>
<evidence type="ECO:0000256" key="1">
    <source>
        <dbReference type="ARBA" id="ARBA00006774"/>
    </source>
</evidence>
<name>A0A328DY27_9ASTE</name>
<comment type="caution">
    <text evidence="7">The sequence shown here is derived from an EMBL/GenBank/DDBJ whole genome shotgun (WGS) entry which is preliminary data.</text>
</comment>
<keyword evidence="2" id="KW-0028">Amino-acid biosynthesis</keyword>
<evidence type="ECO:0000256" key="5">
    <source>
        <dbReference type="ARBA" id="ARBA00023268"/>
    </source>
</evidence>
<evidence type="ECO:0000313" key="7">
    <source>
        <dbReference type="EMBL" id="RAL50635.1"/>
    </source>
</evidence>
<dbReference type="InterPro" id="IPR042195">
    <property type="entry name" value="ArgJ_beta_C"/>
</dbReference>
<comment type="similarity">
    <text evidence="1">Belongs to the ArgJ family.</text>
</comment>
<dbReference type="PANTHER" id="PTHR23100:SF0">
    <property type="entry name" value="ARGININE BIOSYNTHESIS BIFUNCTIONAL PROTEIN ARGJ, MITOCHONDRIAL"/>
    <property type="match status" value="1"/>
</dbReference>
<accession>A0A328DY27</accession>
<dbReference type="Pfam" id="PF01960">
    <property type="entry name" value="ArgJ"/>
    <property type="match status" value="1"/>
</dbReference>
<keyword evidence="5" id="KW-0511">Multifunctional enzyme</keyword>
<dbReference type="GO" id="GO:0004358">
    <property type="term" value="F:L-glutamate N-acetyltransferase activity, acting on acetyl-L-ornithine as donor"/>
    <property type="evidence" value="ECO:0007669"/>
    <property type="project" value="InterPro"/>
</dbReference>
<dbReference type="Gene3D" id="3.10.20.340">
    <property type="entry name" value="ArgJ beta chain, C-terminal domain"/>
    <property type="match status" value="1"/>
</dbReference>
<keyword evidence="2" id="KW-0055">Arginine biosynthesis</keyword>